<feature type="domain" description="Lcl C-terminal" evidence="1">
    <location>
        <begin position="64"/>
        <end position="189"/>
    </location>
</feature>
<dbReference type="EMBL" id="UINC01001984">
    <property type="protein sequence ID" value="SUZ91552.1"/>
    <property type="molecule type" value="Genomic_DNA"/>
</dbReference>
<proteinExistence type="predicted"/>
<protein>
    <recommendedName>
        <fullName evidence="1">Lcl C-terminal domain-containing protein</fullName>
    </recommendedName>
</protein>
<evidence type="ECO:0000313" key="2">
    <source>
        <dbReference type="EMBL" id="SUZ91552.1"/>
    </source>
</evidence>
<dbReference type="AlphaFoldDB" id="A0A381RIB4"/>
<sequence>MIQFSKTQIPFLSVLLLAFVVIFCPGVINAERNLYVPRDPYVAPPYVPPPPLPSRLNLIDNRDGTITETKSKLMWTKKDSFADLGRCLNWYDSKSYVENLTTGGHNDWRMPEVWEYGEVYDNTESNVMAMDHDPENPLALSALFADGAAYWYWSSEHGQCCARTAYFVTGLPFVRTLDKCTKGGVRAVRNLP</sequence>
<evidence type="ECO:0000259" key="1">
    <source>
        <dbReference type="Pfam" id="PF07603"/>
    </source>
</evidence>
<organism evidence="2">
    <name type="scientific">marine metagenome</name>
    <dbReference type="NCBI Taxonomy" id="408172"/>
    <lineage>
        <taxon>unclassified sequences</taxon>
        <taxon>metagenomes</taxon>
        <taxon>ecological metagenomes</taxon>
    </lineage>
</organism>
<dbReference type="InterPro" id="IPR011460">
    <property type="entry name" value="Lcl_C"/>
</dbReference>
<gene>
    <name evidence="2" type="ORF">METZ01_LOCUS44406</name>
</gene>
<name>A0A381RIB4_9ZZZZ</name>
<reference evidence="2" key="1">
    <citation type="submission" date="2018-05" db="EMBL/GenBank/DDBJ databases">
        <authorList>
            <person name="Lanie J.A."/>
            <person name="Ng W.-L."/>
            <person name="Kazmierczak K.M."/>
            <person name="Andrzejewski T.M."/>
            <person name="Davidsen T.M."/>
            <person name="Wayne K.J."/>
            <person name="Tettelin H."/>
            <person name="Glass J.I."/>
            <person name="Rusch D."/>
            <person name="Podicherti R."/>
            <person name="Tsui H.-C.T."/>
            <person name="Winkler M.E."/>
        </authorList>
    </citation>
    <scope>NUCLEOTIDE SEQUENCE</scope>
</reference>
<accession>A0A381RIB4</accession>
<dbReference type="Pfam" id="PF07603">
    <property type="entry name" value="Lcl_C"/>
    <property type="match status" value="1"/>
</dbReference>